<evidence type="ECO:0000256" key="3">
    <source>
        <dbReference type="ARBA" id="ARBA00022741"/>
    </source>
</evidence>
<keyword evidence="2" id="KW-0813">Transport</keyword>
<comment type="similarity">
    <text evidence="1">Belongs to the ABC transporter superfamily.</text>
</comment>
<dbReference type="InterPro" id="IPR017871">
    <property type="entry name" value="ABC_transporter-like_CS"/>
</dbReference>
<dbReference type="CDD" id="cd03235">
    <property type="entry name" value="ABC_Metallic_Cations"/>
    <property type="match status" value="1"/>
</dbReference>
<name>A0A9D2JTH0_9FIRM</name>
<reference evidence="6" key="1">
    <citation type="journal article" date="2021" name="PeerJ">
        <title>Extensive microbial diversity within the chicken gut microbiome revealed by metagenomics and culture.</title>
        <authorList>
            <person name="Gilroy R."/>
            <person name="Ravi A."/>
            <person name="Getino M."/>
            <person name="Pursley I."/>
            <person name="Horton D.L."/>
            <person name="Alikhan N.F."/>
            <person name="Baker D."/>
            <person name="Gharbi K."/>
            <person name="Hall N."/>
            <person name="Watson M."/>
            <person name="Adriaenssens E.M."/>
            <person name="Foster-Nyarko E."/>
            <person name="Jarju S."/>
            <person name="Secka A."/>
            <person name="Antonio M."/>
            <person name="Oren A."/>
            <person name="Chaudhuri R.R."/>
            <person name="La Ragione R."/>
            <person name="Hildebrand F."/>
            <person name="Pallen M.J."/>
        </authorList>
    </citation>
    <scope>NUCLEOTIDE SEQUENCE</scope>
    <source>
        <strain evidence="6">1068</strain>
    </source>
</reference>
<feature type="domain" description="ABC transporter" evidence="5">
    <location>
        <begin position="4"/>
        <end position="232"/>
    </location>
</feature>
<sequence>MAILTCRNLRIGYEGKVILRNLDFSLEAGDYLCIVGENGTGKSTLVKTILGLQPPVKGEIITGDGLKSDEIGYLPQQTAVQKDFPASVREVVLSGCLGRCGLRPFYSREEKQLVLYVMREMGISHLEKSCYRELSGGQKQRVLLARGLCAARKLLLLDEPVSALDPKASADMYGLIRDLNRNNKIAIIMISHDMPAAIKYASHILHLGTEVFYGTKEDYLKWETGKQPTMEEGSGNI</sequence>
<evidence type="ECO:0000313" key="7">
    <source>
        <dbReference type="Proteomes" id="UP000824056"/>
    </source>
</evidence>
<proteinExistence type="inferred from homology"/>
<evidence type="ECO:0000259" key="5">
    <source>
        <dbReference type="PROSITE" id="PS50893"/>
    </source>
</evidence>
<evidence type="ECO:0000313" key="6">
    <source>
        <dbReference type="EMBL" id="HIZ65977.1"/>
    </source>
</evidence>
<keyword evidence="3" id="KW-0547">Nucleotide-binding</keyword>
<dbReference type="GO" id="GO:0016887">
    <property type="term" value="F:ATP hydrolysis activity"/>
    <property type="evidence" value="ECO:0007669"/>
    <property type="project" value="InterPro"/>
</dbReference>
<dbReference type="PANTHER" id="PTHR42734:SF17">
    <property type="entry name" value="METAL TRANSPORT SYSTEM ATP-BINDING PROTEIN TM_0124-RELATED"/>
    <property type="match status" value="1"/>
</dbReference>
<dbReference type="InterPro" id="IPR003439">
    <property type="entry name" value="ABC_transporter-like_ATP-bd"/>
</dbReference>
<dbReference type="InterPro" id="IPR027417">
    <property type="entry name" value="P-loop_NTPase"/>
</dbReference>
<dbReference type="SUPFAM" id="SSF52540">
    <property type="entry name" value="P-loop containing nucleoside triphosphate hydrolases"/>
    <property type="match status" value="1"/>
</dbReference>
<keyword evidence="4 6" id="KW-0067">ATP-binding</keyword>
<dbReference type="PROSITE" id="PS50893">
    <property type="entry name" value="ABC_TRANSPORTER_2"/>
    <property type="match status" value="1"/>
</dbReference>
<accession>A0A9D2JTH0</accession>
<dbReference type="SMART" id="SM00382">
    <property type="entry name" value="AAA"/>
    <property type="match status" value="1"/>
</dbReference>
<dbReference type="GO" id="GO:0005524">
    <property type="term" value="F:ATP binding"/>
    <property type="evidence" value="ECO:0007669"/>
    <property type="project" value="UniProtKB-KW"/>
</dbReference>
<dbReference type="Proteomes" id="UP000824056">
    <property type="component" value="Unassembled WGS sequence"/>
</dbReference>
<evidence type="ECO:0000256" key="2">
    <source>
        <dbReference type="ARBA" id="ARBA00022448"/>
    </source>
</evidence>
<dbReference type="EMBL" id="DXBG01000203">
    <property type="protein sequence ID" value="HIZ65977.1"/>
    <property type="molecule type" value="Genomic_DNA"/>
</dbReference>
<evidence type="ECO:0000256" key="1">
    <source>
        <dbReference type="ARBA" id="ARBA00005417"/>
    </source>
</evidence>
<gene>
    <name evidence="6" type="ORF">H9809_08800</name>
</gene>
<protein>
    <submittedName>
        <fullName evidence="6">Metal ABC transporter ATP-binding protein</fullName>
    </submittedName>
</protein>
<dbReference type="Gene3D" id="3.40.50.300">
    <property type="entry name" value="P-loop containing nucleotide triphosphate hydrolases"/>
    <property type="match status" value="1"/>
</dbReference>
<dbReference type="InterPro" id="IPR050153">
    <property type="entry name" value="Metal_Ion_Import_ABC"/>
</dbReference>
<organism evidence="6 7">
    <name type="scientific">Candidatus Blautia pullicola</name>
    <dbReference type="NCBI Taxonomy" id="2838498"/>
    <lineage>
        <taxon>Bacteria</taxon>
        <taxon>Bacillati</taxon>
        <taxon>Bacillota</taxon>
        <taxon>Clostridia</taxon>
        <taxon>Lachnospirales</taxon>
        <taxon>Lachnospiraceae</taxon>
        <taxon>Blautia</taxon>
    </lineage>
</organism>
<dbReference type="PANTHER" id="PTHR42734">
    <property type="entry name" value="METAL TRANSPORT SYSTEM ATP-BINDING PROTEIN TM_0124-RELATED"/>
    <property type="match status" value="1"/>
</dbReference>
<reference evidence="6" key="2">
    <citation type="submission" date="2021-04" db="EMBL/GenBank/DDBJ databases">
        <authorList>
            <person name="Gilroy R."/>
        </authorList>
    </citation>
    <scope>NUCLEOTIDE SEQUENCE</scope>
    <source>
        <strain evidence="6">1068</strain>
    </source>
</reference>
<evidence type="ECO:0000256" key="4">
    <source>
        <dbReference type="ARBA" id="ARBA00022840"/>
    </source>
</evidence>
<dbReference type="PROSITE" id="PS00211">
    <property type="entry name" value="ABC_TRANSPORTER_1"/>
    <property type="match status" value="1"/>
</dbReference>
<dbReference type="Pfam" id="PF00005">
    <property type="entry name" value="ABC_tran"/>
    <property type="match status" value="1"/>
</dbReference>
<dbReference type="InterPro" id="IPR003593">
    <property type="entry name" value="AAA+_ATPase"/>
</dbReference>
<dbReference type="AlphaFoldDB" id="A0A9D2JTH0"/>
<comment type="caution">
    <text evidence="6">The sequence shown here is derived from an EMBL/GenBank/DDBJ whole genome shotgun (WGS) entry which is preliminary data.</text>
</comment>